<protein>
    <submittedName>
        <fullName evidence="2">Uncharacterized protein</fullName>
    </submittedName>
</protein>
<dbReference type="RefSeq" id="WP_157255540.1">
    <property type="nucleotide sequence ID" value="NZ_JAAQYH010000002.1"/>
</dbReference>
<evidence type="ECO:0000313" key="1">
    <source>
        <dbReference type="EMBL" id="NNA72030.1"/>
    </source>
</evidence>
<reference evidence="3 4" key="1">
    <citation type="journal article" date="2020" name="Front. Microbiol.">
        <title>Genetic Organization of the aprX-lipA2 Operon Affects the Proteolytic Potential of Pseudomonas Species in Milk.</title>
        <authorList>
            <person name="Maier C."/>
            <person name="Huptas C."/>
            <person name="von Neubeck M."/>
            <person name="Scherer S."/>
            <person name="Wenning M."/>
            <person name="Lucking G."/>
        </authorList>
    </citation>
    <scope>NUCLEOTIDE SEQUENCE [LARGE SCALE GENOMIC DNA]</scope>
    <source>
        <strain evidence="2 4">WS 5404</strain>
        <strain evidence="1 3">WS 5405</strain>
    </source>
</reference>
<evidence type="ECO:0000313" key="2">
    <source>
        <dbReference type="EMBL" id="NNA78630.1"/>
    </source>
</evidence>
<dbReference type="Proteomes" id="UP000586252">
    <property type="component" value="Unassembled WGS sequence"/>
</dbReference>
<dbReference type="AlphaFoldDB" id="A0A7Y1QET0"/>
<name>A0A7Y1QET0_9PSED</name>
<dbReference type="Proteomes" id="UP000535954">
    <property type="component" value="Unassembled WGS sequence"/>
</dbReference>
<comment type="caution">
    <text evidence="2">The sequence shown here is derived from an EMBL/GenBank/DDBJ whole genome shotgun (WGS) entry which is preliminary data.</text>
</comment>
<dbReference type="GeneID" id="45736610"/>
<gene>
    <name evidence="1" type="ORF">HBO13_05125</name>
    <name evidence="2" type="ORF">HBO30_07820</name>
</gene>
<evidence type="ECO:0000313" key="4">
    <source>
        <dbReference type="Proteomes" id="UP000586252"/>
    </source>
</evidence>
<dbReference type="EMBL" id="JAAQYI010000003">
    <property type="protein sequence ID" value="NNA78630.1"/>
    <property type="molecule type" value="Genomic_DNA"/>
</dbReference>
<accession>A0A7Y1QET0</accession>
<evidence type="ECO:0000313" key="3">
    <source>
        <dbReference type="Proteomes" id="UP000535954"/>
    </source>
</evidence>
<sequence>MKLENLTSLQTQLFKLPVVFTECAWYEAAYLEQPASFGDLGSRLGDTLEAAYTCLFPPVSTRIKSKS</sequence>
<dbReference type="EMBL" id="JAAQYH010000002">
    <property type="protein sequence ID" value="NNA72030.1"/>
    <property type="molecule type" value="Genomic_DNA"/>
</dbReference>
<organism evidence="2 4">
    <name type="scientific">Pseudomonas lactis</name>
    <dbReference type="NCBI Taxonomy" id="1615674"/>
    <lineage>
        <taxon>Bacteria</taxon>
        <taxon>Pseudomonadati</taxon>
        <taxon>Pseudomonadota</taxon>
        <taxon>Gammaproteobacteria</taxon>
        <taxon>Pseudomonadales</taxon>
        <taxon>Pseudomonadaceae</taxon>
        <taxon>Pseudomonas</taxon>
    </lineage>
</organism>
<proteinExistence type="predicted"/>